<evidence type="ECO:0000313" key="3">
    <source>
        <dbReference type="Proteomes" id="UP000036958"/>
    </source>
</evidence>
<dbReference type="AlphaFoldDB" id="A0A0L8VC76"/>
<evidence type="ECO:0000313" key="2">
    <source>
        <dbReference type="EMBL" id="KOH46061.1"/>
    </source>
</evidence>
<dbReference type="OrthoDB" id="1115846at2"/>
<keyword evidence="3" id="KW-1185">Reference proteome</keyword>
<sequence length="252" mass="28367">MGKNNPRSYNCKDEELPVVAQYVAFGFERDLADFTAFSPKFDAAYATQFTDRIAACRQLVAPETESAELKQITTELYALMQSILMPLRHLDGYLKLAKNDLPLSAADFGIKALRSGLRSKDTEKVLDALQLINTNLDRFSSQLTPVGLTEEITGFFDTTGENLNQLNQQQYQILSNRRMLIEENVEIMNQLYGQIQEILSIGKILYTDVDPGRLQEYTFSKLMKQVRQTSGKETTATKSAPQASYEDPVPGE</sequence>
<feature type="region of interest" description="Disordered" evidence="1">
    <location>
        <begin position="228"/>
        <end position="252"/>
    </location>
</feature>
<gene>
    <name evidence="2" type="ORF">NC99_11210</name>
</gene>
<comment type="caution">
    <text evidence="2">The sequence shown here is derived from an EMBL/GenBank/DDBJ whole genome shotgun (WGS) entry which is preliminary data.</text>
</comment>
<dbReference type="EMBL" id="LGIA01000047">
    <property type="protein sequence ID" value="KOH46061.1"/>
    <property type="molecule type" value="Genomic_DNA"/>
</dbReference>
<organism evidence="2 3">
    <name type="scientific">Sunxiuqinia dokdonensis</name>
    <dbReference type="NCBI Taxonomy" id="1409788"/>
    <lineage>
        <taxon>Bacteria</taxon>
        <taxon>Pseudomonadati</taxon>
        <taxon>Bacteroidota</taxon>
        <taxon>Bacteroidia</taxon>
        <taxon>Marinilabiliales</taxon>
        <taxon>Prolixibacteraceae</taxon>
        <taxon>Sunxiuqinia</taxon>
    </lineage>
</organism>
<dbReference type="RefSeq" id="WP_053180514.1">
    <property type="nucleotide sequence ID" value="NZ_LGIA01000047.1"/>
</dbReference>
<accession>A0A0L8VC76</accession>
<feature type="compositionally biased region" description="Polar residues" evidence="1">
    <location>
        <begin position="228"/>
        <end position="242"/>
    </location>
</feature>
<evidence type="ECO:0000256" key="1">
    <source>
        <dbReference type="SAM" id="MobiDB-lite"/>
    </source>
</evidence>
<dbReference type="Proteomes" id="UP000036958">
    <property type="component" value="Unassembled WGS sequence"/>
</dbReference>
<protein>
    <submittedName>
        <fullName evidence="2">Uncharacterized protein</fullName>
    </submittedName>
</protein>
<reference evidence="3" key="1">
    <citation type="submission" date="2015-07" db="EMBL/GenBank/DDBJ databases">
        <title>Genome sequencing of Sunxiuqinia dokdonensis strain SK.</title>
        <authorList>
            <person name="Ahn S."/>
            <person name="Kim B.-C."/>
        </authorList>
    </citation>
    <scope>NUCLEOTIDE SEQUENCE [LARGE SCALE GENOMIC DNA]</scope>
    <source>
        <strain evidence="3">SK</strain>
    </source>
</reference>
<proteinExistence type="predicted"/>
<name>A0A0L8VC76_9BACT</name>